<name>A0ACB8JEV5_CITSI</name>
<protein>
    <submittedName>
        <fullName evidence="1">Homogentisate phytyltransferase 1</fullName>
    </submittedName>
</protein>
<evidence type="ECO:0000313" key="1">
    <source>
        <dbReference type="EMBL" id="KAH9716074.1"/>
    </source>
</evidence>
<reference evidence="2" key="1">
    <citation type="journal article" date="2023" name="Hortic. Res.">
        <title>A chromosome-level phased genome enabling allele-level studies in sweet orange: a case study on citrus Huanglongbing tolerance.</title>
        <authorList>
            <person name="Wu B."/>
            <person name="Yu Q."/>
            <person name="Deng Z."/>
            <person name="Duan Y."/>
            <person name="Luo F."/>
            <person name="Gmitter F. Jr."/>
        </authorList>
    </citation>
    <scope>NUCLEOTIDE SEQUENCE [LARGE SCALE GENOMIC DNA]</scope>
    <source>
        <strain evidence="2">cv. Valencia</strain>
    </source>
</reference>
<dbReference type="Proteomes" id="UP000829398">
    <property type="component" value="Chromosome 7"/>
</dbReference>
<keyword evidence="2" id="KW-1185">Reference proteome</keyword>
<evidence type="ECO:0000313" key="2">
    <source>
        <dbReference type="Proteomes" id="UP000829398"/>
    </source>
</evidence>
<accession>A0ACB8JEV5</accession>
<proteinExistence type="predicted"/>
<dbReference type="EMBL" id="CM039176">
    <property type="protein sequence ID" value="KAH9716074.1"/>
    <property type="molecule type" value="Genomic_DNA"/>
</dbReference>
<gene>
    <name evidence="1" type="ORF">KPL71_021330</name>
</gene>
<comment type="caution">
    <text evidence="1">The sequence shown here is derived from an EMBL/GenBank/DDBJ whole genome shotgun (WGS) entry which is preliminary data.</text>
</comment>
<sequence length="275" mass="30046">MMERNHKPLKKSTVPMALQDGYPSKSQDENIVSTSFVDVLTKKLDAFYRLCRPYAWTSIILGIVSTSLLPVETLADLTPTFLIEVLKAIVATLTMNIFVRAINQLSDIEIDKVNKPNLPLASGDFSIGEGIAIAIISTLTSLAMGVMLRSPPLVIALVIRWIVGAAYSIDLPLLRWKASPLMAVVAIIILNGINVLPYFVHFQVFSISISMLLLAYGGAALAGVSSPFLLCKLVTMIGHSVLGFILWCKAQAVDLSNTKSTYSFFIFIFQASTFI</sequence>
<organism evidence="1 2">
    <name type="scientific">Citrus sinensis</name>
    <name type="common">Sweet orange</name>
    <name type="synonym">Citrus aurantium var. sinensis</name>
    <dbReference type="NCBI Taxonomy" id="2711"/>
    <lineage>
        <taxon>Eukaryota</taxon>
        <taxon>Viridiplantae</taxon>
        <taxon>Streptophyta</taxon>
        <taxon>Embryophyta</taxon>
        <taxon>Tracheophyta</taxon>
        <taxon>Spermatophyta</taxon>
        <taxon>Magnoliopsida</taxon>
        <taxon>eudicotyledons</taxon>
        <taxon>Gunneridae</taxon>
        <taxon>Pentapetalae</taxon>
        <taxon>rosids</taxon>
        <taxon>malvids</taxon>
        <taxon>Sapindales</taxon>
        <taxon>Rutaceae</taxon>
        <taxon>Aurantioideae</taxon>
        <taxon>Citrus</taxon>
    </lineage>
</organism>